<dbReference type="STRING" id="1036808.A0A0C2ZKF7"/>
<evidence type="ECO:0000313" key="3">
    <source>
        <dbReference type="EMBL" id="KIM62073.1"/>
    </source>
</evidence>
<evidence type="ECO:0000256" key="1">
    <source>
        <dbReference type="ARBA" id="ARBA00009207"/>
    </source>
</evidence>
<dbReference type="PANTHER" id="PTHR16487:SF0">
    <property type="entry name" value="PROTEIN PHOSPHATASE 4 REGULATORY SUBUNIT 2-RELATED"/>
    <property type="match status" value="1"/>
</dbReference>
<reference evidence="3 4" key="1">
    <citation type="submission" date="2014-04" db="EMBL/GenBank/DDBJ databases">
        <authorList>
            <consortium name="DOE Joint Genome Institute"/>
            <person name="Kuo A."/>
            <person name="Kohler A."/>
            <person name="Nagy L.G."/>
            <person name="Floudas D."/>
            <person name="Copeland A."/>
            <person name="Barry K.W."/>
            <person name="Cichocki N."/>
            <person name="Veneault-Fourrey C."/>
            <person name="LaButti K."/>
            <person name="Lindquist E.A."/>
            <person name="Lipzen A."/>
            <person name="Lundell T."/>
            <person name="Morin E."/>
            <person name="Murat C."/>
            <person name="Sun H."/>
            <person name="Tunlid A."/>
            <person name="Henrissat B."/>
            <person name="Grigoriev I.V."/>
            <person name="Hibbett D.S."/>
            <person name="Martin F."/>
            <person name="Nordberg H.P."/>
            <person name="Cantor M.N."/>
            <person name="Hua S.X."/>
        </authorList>
    </citation>
    <scope>NUCLEOTIDE SEQUENCE [LARGE SCALE GENOMIC DNA]</scope>
    <source>
        <strain evidence="3 4">Foug A</strain>
    </source>
</reference>
<dbReference type="Proteomes" id="UP000053989">
    <property type="component" value="Unassembled WGS sequence"/>
</dbReference>
<dbReference type="AlphaFoldDB" id="A0A0C2ZKF7"/>
<comment type="similarity">
    <text evidence="1">Belongs to the PPP4R2 family.</text>
</comment>
<dbReference type="PANTHER" id="PTHR16487">
    <property type="entry name" value="PPP4R2-RELATED PROTEIN"/>
    <property type="match status" value="1"/>
</dbReference>
<dbReference type="GO" id="GO:0030289">
    <property type="term" value="C:protein phosphatase 4 complex"/>
    <property type="evidence" value="ECO:0007669"/>
    <property type="project" value="InterPro"/>
</dbReference>
<gene>
    <name evidence="3" type="ORF">SCLCIDRAFT_25289</name>
</gene>
<dbReference type="GO" id="GO:0005634">
    <property type="term" value="C:nucleus"/>
    <property type="evidence" value="ECO:0007669"/>
    <property type="project" value="TreeGrafter"/>
</dbReference>
<proteinExistence type="inferred from homology"/>
<name>A0A0C2ZKF7_9AGAM</name>
<dbReference type="Pfam" id="PF09184">
    <property type="entry name" value="PPP4R2"/>
    <property type="match status" value="1"/>
</dbReference>
<feature type="compositionally biased region" description="Acidic residues" evidence="2">
    <location>
        <begin position="301"/>
        <end position="310"/>
    </location>
</feature>
<evidence type="ECO:0000256" key="2">
    <source>
        <dbReference type="SAM" id="MobiDB-lite"/>
    </source>
</evidence>
<feature type="region of interest" description="Disordered" evidence="2">
    <location>
        <begin position="286"/>
        <end position="310"/>
    </location>
</feature>
<reference evidence="4" key="2">
    <citation type="submission" date="2015-01" db="EMBL/GenBank/DDBJ databases">
        <title>Evolutionary Origins and Diversification of the Mycorrhizal Mutualists.</title>
        <authorList>
            <consortium name="DOE Joint Genome Institute"/>
            <consortium name="Mycorrhizal Genomics Consortium"/>
            <person name="Kohler A."/>
            <person name="Kuo A."/>
            <person name="Nagy L.G."/>
            <person name="Floudas D."/>
            <person name="Copeland A."/>
            <person name="Barry K.W."/>
            <person name="Cichocki N."/>
            <person name="Veneault-Fourrey C."/>
            <person name="LaButti K."/>
            <person name="Lindquist E.A."/>
            <person name="Lipzen A."/>
            <person name="Lundell T."/>
            <person name="Morin E."/>
            <person name="Murat C."/>
            <person name="Riley R."/>
            <person name="Ohm R."/>
            <person name="Sun H."/>
            <person name="Tunlid A."/>
            <person name="Henrissat B."/>
            <person name="Grigoriev I.V."/>
            <person name="Hibbett D.S."/>
            <person name="Martin F."/>
        </authorList>
    </citation>
    <scope>NUCLEOTIDE SEQUENCE [LARGE SCALE GENOMIC DNA]</scope>
    <source>
        <strain evidence="4">Foug A</strain>
    </source>
</reference>
<dbReference type="HOGENOM" id="CLU_056027_0_0_1"/>
<evidence type="ECO:0000313" key="4">
    <source>
        <dbReference type="Proteomes" id="UP000053989"/>
    </source>
</evidence>
<keyword evidence="4" id="KW-1185">Reference proteome</keyword>
<evidence type="ECO:0008006" key="5">
    <source>
        <dbReference type="Google" id="ProtNLM"/>
    </source>
</evidence>
<dbReference type="InterPro" id="IPR015267">
    <property type="entry name" value="PPP4R2"/>
</dbReference>
<sequence>MSLYCLSQTFQWNLGYDSVLERIATTDIIEPDTQWDQLRDMIKYKLEQNIATLLSDAEQGLQVTETDSLNLPTGMPDSAGNLRLAPFPPRRQNDLNPVETPKVHMNREEANEMKNAIFKQLHEFDEDPPFTIQRVCELCVDPKRHYKAIGKYLRAVEKSLLVTSAWNSFPPETAQNGLPLGVISISPTMPPVPTTPMFSPIPFLHGDARRSKSHSPPPSPLMLGIMETSGNIGPFDEEMPQRVIGLVDELDDPGPGHMSEHPTAITSVTTTRSRPFIESLENRFVRGGEEDGEGGTVMAVDDTDDKENKE</sequence>
<dbReference type="EMBL" id="KN822045">
    <property type="protein sequence ID" value="KIM62073.1"/>
    <property type="molecule type" value="Genomic_DNA"/>
</dbReference>
<organism evidence="3 4">
    <name type="scientific">Scleroderma citrinum Foug A</name>
    <dbReference type="NCBI Taxonomy" id="1036808"/>
    <lineage>
        <taxon>Eukaryota</taxon>
        <taxon>Fungi</taxon>
        <taxon>Dikarya</taxon>
        <taxon>Basidiomycota</taxon>
        <taxon>Agaricomycotina</taxon>
        <taxon>Agaricomycetes</taxon>
        <taxon>Agaricomycetidae</taxon>
        <taxon>Boletales</taxon>
        <taxon>Sclerodermatineae</taxon>
        <taxon>Sclerodermataceae</taxon>
        <taxon>Scleroderma</taxon>
    </lineage>
</organism>
<dbReference type="GO" id="GO:0019888">
    <property type="term" value="F:protein phosphatase regulator activity"/>
    <property type="evidence" value="ECO:0007669"/>
    <property type="project" value="InterPro"/>
</dbReference>
<dbReference type="InParanoid" id="A0A0C2ZKF7"/>
<accession>A0A0C2ZKF7</accession>
<protein>
    <recommendedName>
        <fullName evidence="5">PPP4R2-domain-containing protein</fullName>
    </recommendedName>
</protein>
<dbReference type="GO" id="GO:0005737">
    <property type="term" value="C:cytoplasm"/>
    <property type="evidence" value="ECO:0007669"/>
    <property type="project" value="TreeGrafter"/>
</dbReference>
<dbReference type="OrthoDB" id="341898at2759"/>